<dbReference type="InterPro" id="IPR058912">
    <property type="entry name" value="HTH_animal"/>
</dbReference>
<dbReference type="PANTHER" id="PTHR21301">
    <property type="entry name" value="REVERSE TRANSCRIPTASE"/>
    <property type="match status" value="1"/>
</dbReference>
<dbReference type="PANTHER" id="PTHR21301:SF11">
    <property type="entry name" value="GIY-YIG DOMAIN-CONTAINING PROTEIN"/>
    <property type="match status" value="1"/>
</dbReference>
<name>A0A3M6U100_POCDA</name>
<dbReference type="EMBL" id="RCHS01002445">
    <property type="protein sequence ID" value="RMX47281.1"/>
    <property type="molecule type" value="Genomic_DNA"/>
</dbReference>
<organism evidence="2 3">
    <name type="scientific">Pocillopora damicornis</name>
    <name type="common">Cauliflower coral</name>
    <name type="synonym">Millepora damicornis</name>
    <dbReference type="NCBI Taxonomy" id="46731"/>
    <lineage>
        <taxon>Eukaryota</taxon>
        <taxon>Metazoa</taxon>
        <taxon>Cnidaria</taxon>
        <taxon>Anthozoa</taxon>
        <taxon>Hexacorallia</taxon>
        <taxon>Scleractinia</taxon>
        <taxon>Astrocoeniina</taxon>
        <taxon>Pocilloporidae</taxon>
        <taxon>Pocillopora</taxon>
    </lineage>
</organism>
<dbReference type="AlphaFoldDB" id="A0A3M6U100"/>
<reference evidence="2 3" key="1">
    <citation type="journal article" date="2018" name="Sci. Rep.">
        <title>Comparative analysis of the Pocillopora damicornis genome highlights role of immune system in coral evolution.</title>
        <authorList>
            <person name="Cunning R."/>
            <person name="Bay R.A."/>
            <person name="Gillette P."/>
            <person name="Baker A.C."/>
            <person name="Traylor-Knowles N."/>
        </authorList>
    </citation>
    <scope>NUCLEOTIDE SEQUENCE [LARGE SCALE GENOMIC DNA]</scope>
    <source>
        <strain evidence="2">RSMAS</strain>
        <tissue evidence="2">Whole animal</tissue>
    </source>
</reference>
<accession>A0A3M6U100</accession>
<sequence length="208" mass="23951">MNSGDFAFMGQGGHHKLNFFLLLRISFCTHSPVNAKRDWTMLLEYMIKHRRTLVVFLVHCDAENKFQCNCKLYFSGIFDSVISIDLNVYREEQRNLETSVYRKPTCINKYLTFNSHHPIFHKESVAKTLLRRADCQPSSIHSKAEERKHVSNVLKANGYTKPFLYNCQKAVTTNSTPNETEPVTSFAVTPNIQGVTEHIKRILNSPNP</sequence>
<proteinExistence type="predicted"/>
<evidence type="ECO:0000313" key="3">
    <source>
        <dbReference type="Proteomes" id="UP000275408"/>
    </source>
</evidence>
<dbReference type="Proteomes" id="UP000275408">
    <property type="component" value="Unassembled WGS sequence"/>
</dbReference>
<protein>
    <recommendedName>
        <fullName evidence="1">Helix-turn-helix domain-containing protein</fullName>
    </recommendedName>
</protein>
<comment type="caution">
    <text evidence="2">The sequence shown here is derived from an EMBL/GenBank/DDBJ whole genome shotgun (WGS) entry which is preliminary data.</text>
</comment>
<keyword evidence="3" id="KW-1185">Reference proteome</keyword>
<gene>
    <name evidence="2" type="ORF">pdam_00012678</name>
</gene>
<evidence type="ECO:0000313" key="2">
    <source>
        <dbReference type="EMBL" id="RMX47281.1"/>
    </source>
</evidence>
<dbReference type="Pfam" id="PF26215">
    <property type="entry name" value="HTH_animal"/>
    <property type="match status" value="1"/>
</dbReference>
<evidence type="ECO:0000259" key="1">
    <source>
        <dbReference type="Pfam" id="PF26215"/>
    </source>
</evidence>
<feature type="domain" description="Helix-turn-helix" evidence="1">
    <location>
        <begin position="110"/>
        <end position="168"/>
    </location>
</feature>